<protein>
    <submittedName>
        <fullName evidence="3">Two-component system regulatory protein YycI</fullName>
    </submittedName>
</protein>
<name>A0ABT0I1I8_9LACO</name>
<feature type="transmembrane region" description="Helical" evidence="1">
    <location>
        <begin position="6"/>
        <end position="25"/>
    </location>
</feature>
<dbReference type="EMBL" id="JAJIAO010000002">
    <property type="protein sequence ID" value="MCK8624579.1"/>
    <property type="molecule type" value="Genomic_DNA"/>
</dbReference>
<keyword evidence="1" id="KW-1133">Transmembrane helix</keyword>
<sequence>MDFKRIQLIFLIVFIMIDIFLFNMFNENRNLQTESVSQQSNSNEVLKQMQNDQISVAFTPSDKPLDGYYLAATPDNSLKNDAKNLQNQSVRFSNGVLRSTIKLKWGKDSISKIMKTRFYIAHGNQYEYSKDLSNSNTIVYLQKNDNGTFYSNIYGQIRFNISSDGLVLGYTQSYLSDIKVLREKAPIISASKALYNLYQYNEIPNNSKIEWEQMYYTKLLQDNQVYIPTWVIAFTTGDSSNVQIKRINAFTGSMLNSSNTKDAINSFATN</sequence>
<feature type="domain" description="Regulatory protein YycH-like" evidence="2">
    <location>
        <begin position="35"/>
        <end position="250"/>
    </location>
</feature>
<keyword evidence="1" id="KW-0472">Membrane</keyword>
<dbReference type="InterPro" id="IPR018604">
    <property type="entry name" value="YycI-like"/>
</dbReference>
<keyword evidence="4" id="KW-1185">Reference proteome</keyword>
<accession>A0ABT0I1I8</accession>
<keyword evidence="1" id="KW-0812">Transmembrane</keyword>
<dbReference type="Proteomes" id="UP001522905">
    <property type="component" value="Unassembled WGS sequence"/>
</dbReference>
<comment type="caution">
    <text evidence="3">The sequence shown here is derived from an EMBL/GenBank/DDBJ whole genome shotgun (WGS) entry which is preliminary data.</text>
</comment>
<proteinExistence type="predicted"/>
<dbReference type="RefSeq" id="WP_220728301.1">
    <property type="nucleotide sequence ID" value="NZ_BPLM01000009.1"/>
</dbReference>
<evidence type="ECO:0000259" key="2">
    <source>
        <dbReference type="Pfam" id="PF09648"/>
    </source>
</evidence>
<evidence type="ECO:0000313" key="3">
    <source>
        <dbReference type="EMBL" id="MCK8624579.1"/>
    </source>
</evidence>
<gene>
    <name evidence="3" type="ORF">LNP07_03520</name>
</gene>
<organism evidence="3 4">
    <name type="scientific">Apilactobacillus xinyiensis</name>
    <dbReference type="NCBI Taxonomy" id="2841032"/>
    <lineage>
        <taxon>Bacteria</taxon>
        <taxon>Bacillati</taxon>
        <taxon>Bacillota</taxon>
        <taxon>Bacilli</taxon>
        <taxon>Lactobacillales</taxon>
        <taxon>Lactobacillaceae</taxon>
        <taxon>Apilactobacillus</taxon>
    </lineage>
</organism>
<dbReference type="Pfam" id="PF09648">
    <property type="entry name" value="YycI"/>
    <property type="match status" value="1"/>
</dbReference>
<dbReference type="Gene3D" id="2.40.128.690">
    <property type="entry name" value="YycH protein, domain 3-like"/>
    <property type="match status" value="1"/>
</dbReference>
<reference evidence="3 4" key="1">
    <citation type="submission" date="2021-11" db="EMBL/GenBank/DDBJ databases">
        <title>Comparative genomics of bee honey and flower isolates.</title>
        <authorList>
            <person name="Bechtner J.D."/>
            <person name="Gallus M.K."/>
            <person name="Ehrmann M."/>
        </authorList>
    </citation>
    <scope>NUCLEOTIDE SEQUENCE [LARGE SCALE GENOMIC DNA]</scope>
    <source>
        <strain evidence="3 4">M161</strain>
    </source>
</reference>
<evidence type="ECO:0000313" key="4">
    <source>
        <dbReference type="Proteomes" id="UP001522905"/>
    </source>
</evidence>
<evidence type="ECO:0000256" key="1">
    <source>
        <dbReference type="SAM" id="Phobius"/>
    </source>
</evidence>